<evidence type="ECO:0000313" key="3">
    <source>
        <dbReference type="Proteomes" id="UP000321570"/>
    </source>
</evidence>
<reference evidence="2 3" key="1">
    <citation type="submission" date="2019-07" db="EMBL/GenBank/DDBJ databases">
        <authorList>
            <person name="Jastrzebski P J."/>
            <person name="Paukszto L."/>
            <person name="Jastrzebski P J."/>
        </authorList>
    </citation>
    <scope>NUCLEOTIDE SEQUENCE [LARGE SCALE GENOMIC DNA]</scope>
    <source>
        <strain evidence="2 3">WMS-il1</strain>
    </source>
</reference>
<keyword evidence="3" id="KW-1185">Reference proteome</keyword>
<feature type="compositionally biased region" description="Polar residues" evidence="1">
    <location>
        <begin position="137"/>
        <end position="146"/>
    </location>
</feature>
<evidence type="ECO:0000256" key="1">
    <source>
        <dbReference type="SAM" id="MobiDB-lite"/>
    </source>
</evidence>
<feature type="region of interest" description="Disordered" evidence="1">
    <location>
        <begin position="340"/>
        <end position="367"/>
    </location>
</feature>
<organism evidence="2 3">
    <name type="scientific">Hymenolepis diminuta</name>
    <name type="common">Rat tapeworm</name>
    <dbReference type="NCBI Taxonomy" id="6216"/>
    <lineage>
        <taxon>Eukaryota</taxon>
        <taxon>Metazoa</taxon>
        <taxon>Spiralia</taxon>
        <taxon>Lophotrochozoa</taxon>
        <taxon>Platyhelminthes</taxon>
        <taxon>Cestoda</taxon>
        <taxon>Eucestoda</taxon>
        <taxon>Cyclophyllidea</taxon>
        <taxon>Hymenolepididae</taxon>
        <taxon>Hymenolepis</taxon>
    </lineage>
</organism>
<evidence type="ECO:0000313" key="2">
    <source>
        <dbReference type="EMBL" id="VUZ39581.1"/>
    </source>
</evidence>
<feature type="region of interest" description="Disordered" evidence="1">
    <location>
        <begin position="128"/>
        <end position="152"/>
    </location>
</feature>
<accession>A0A564XX23</accession>
<feature type="region of interest" description="Disordered" evidence="1">
    <location>
        <begin position="1"/>
        <end position="21"/>
    </location>
</feature>
<feature type="region of interest" description="Disordered" evidence="1">
    <location>
        <begin position="205"/>
        <end position="286"/>
    </location>
</feature>
<sequence>MNRSKSRSKRPQFPLASRQSFRSEMDLIGDGNLNQIPFLNRSCSPTSITKSSFNDADSGTLSDTDAESVSANGIKNSQFRNGFSKSSFLTSENDGLNRPKLVNLGSAVNNLTHTKTHSHANPSYAKFRLSHHDSSEQSENPPGVTNSKRDGLNLPHYEESIIDGFSVIAFEDRTDLELYARLNDVDKAESAGEEVNGERAPPLIRKTGLRGTRHGGGTGRQRRGGTTRGTVSGRGRRPVVVVSLATPTDPPTSSNGTKETARLGPLHVEVSPSSPGAKKRLGRDAGEVSKGNIQLFNGEEGSSAILPSLKGNTANVSSSSSSAPPKRNLFSIEALTAVEPKEQVEVESSESSVEQPPPPKIHQNGGAGGVLTSTQWLERLKRCVGPRGFLVPIDETEMNQLTHLLITDSHFKQEVARLPHVFQMLSNFYAHQQQLQFLQQQRFHQQRMAAPQSFA</sequence>
<name>A0A564XX23_HYMDI</name>
<dbReference type="Proteomes" id="UP000321570">
    <property type="component" value="Unassembled WGS sequence"/>
</dbReference>
<protein>
    <submittedName>
        <fullName evidence="2">Uncharacterized protein</fullName>
    </submittedName>
</protein>
<gene>
    <name evidence="2" type="ORF">WMSIL1_LOCUS841</name>
</gene>
<dbReference type="EMBL" id="CABIJS010000020">
    <property type="protein sequence ID" value="VUZ39581.1"/>
    <property type="molecule type" value="Genomic_DNA"/>
</dbReference>
<proteinExistence type="predicted"/>
<dbReference type="AlphaFoldDB" id="A0A564XX23"/>
<feature type="compositionally biased region" description="Basic residues" evidence="1">
    <location>
        <begin position="1"/>
        <end position="10"/>
    </location>
</feature>